<keyword evidence="4" id="KW-1185">Reference proteome</keyword>
<dbReference type="AlphaFoldDB" id="A0A9P8L1A6"/>
<evidence type="ECO:0000256" key="1">
    <source>
        <dbReference type="SAM" id="MobiDB-lite"/>
    </source>
</evidence>
<dbReference type="Proteomes" id="UP000698800">
    <property type="component" value="Unassembled WGS sequence"/>
</dbReference>
<feature type="transmembrane region" description="Helical" evidence="2">
    <location>
        <begin position="208"/>
        <end position="232"/>
    </location>
</feature>
<feature type="transmembrane region" description="Helical" evidence="2">
    <location>
        <begin position="263"/>
        <end position="286"/>
    </location>
</feature>
<evidence type="ECO:0000313" key="3">
    <source>
        <dbReference type="EMBL" id="KAH0537647.1"/>
    </source>
</evidence>
<feature type="compositionally biased region" description="Polar residues" evidence="1">
    <location>
        <begin position="23"/>
        <end position="58"/>
    </location>
</feature>
<feature type="transmembrane region" description="Helical" evidence="2">
    <location>
        <begin position="108"/>
        <end position="135"/>
    </location>
</feature>
<reference evidence="3" key="1">
    <citation type="submission" date="2021-03" db="EMBL/GenBank/DDBJ databases">
        <title>Comparative genomics and phylogenomic investigation of the class Geoglossomycetes provide insights into ecological specialization and systematics.</title>
        <authorList>
            <person name="Melie T."/>
            <person name="Pirro S."/>
            <person name="Miller A.N."/>
            <person name="Quandt A."/>
        </authorList>
    </citation>
    <scope>NUCLEOTIDE SEQUENCE</scope>
    <source>
        <strain evidence="3">GBOQ0MN5Z8</strain>
    </source>
</reference>
<feature type="compositionally biased region" description="Polar residues" evidence="1">
    <location>
        <begin position="80"/>
        <end position="100"/>
    </location>
</feature>
<name>A0A9P8L1A6_9PEZI</name>
<comment type="caution">
    <text evidence="3">The sequence shown here is derived from an EMBL/GenBank/DDBJ whole genome shotgun (WGS) entry which is preliminary data.</text>
</comment>
<accession>A0A9P8L1A6</accession>
<feature type="transmembrane region" description="Helical" evidence="2">
    <location>
        <begin position="454"/>
        <end position="472"/>
    </location>
</feature>
<feature type="compositionally biased region" description="Basic and acidic residues" evidence="1">
    <location>
        <begin position="1"/>
        <end position="10"/>
    </location>
</feature>
<evidence type="ECO:0000256" key="2">
    <source>
        <dbReference type="SAM" id="Phobius"/>
    </source>
</evidence>
<gene>
    <name evidence="3" type="ORF">FGG08_005560</name>
</gene>
<sequence>MSGSDSHRESSPGLQLYRRAFGESSSSAQAQRVDSSATTIAPRTSTSLSKSQPDTTETGDGVAASDSPAPTTPHEDLTAGQGNDQPQSQSTAATTRQSQSGPRGVLGWLYVNSIAILFGLPSVVLMIVFGLYTIYSWRISQRSYAQDARSLELSLLSFCMDHIVESRPFSLLAVLFSAVERRTDGFWVMIHTLTLKVGESMDKKYDEFLTVMHVCGPFVTTILYLLIFLISLPNPVSSAITSLVRQAQGQLARLLKYSSISSLYVYIPLLAIGTFYIFIMLSISPLRKGILWLLMGLRSWSLGEANNARGVCFIAVFTATIFLNWISLSLFGSPFLSYVFHNIVDYYFWTTISKRQSGFRRGLMIDRAQPILDLWMCRVIAQFSYANLAISNYTLLSTVSTLATSCLTAHYEVCDLQCGYFDCSDHEILLELFVFTHEVGKLWLISKFDRPLDLIMALVIISMYSLLVGFRVSRGQQKQREQEDERRKWENEQ</sequence>
<keyword evidence="2" id="KW-0472">Membrane</keyword>
<organism evidence="3 4">
    <name type="scientific">Glutinoglossum americanum</name>
    <dbReference type="NCBI Taxonomy" id="1670608"/>
    <lineage>
        <taxon>Eukaryota</taxon>
        <taxon>Fungi</taxon>
        <taxon>Dikarya</taxon>
        <taxon>Ascomycota</taxon>
        <taxon>Pezizomycotina</taxon>
        <taxon>Geoglossomycetes</taxon>
        <taxon>Geoglossales</taxon>
        <taxon>Geoglossaceae</taxon>
        <taxon>Glutinoglossum</taxon>
    </lineage>
</organism>
<keyword evidence="2" id="KW-0812">Transmembrane</keyword>
<feature type="transmembrane region" description="Helical" evidence="2">
    <location>
        <begin position="307"/>
        <end position="325"/>
    </location>
</feature>
<evidence type="ECO:0000313" key="4">
    <source>
        <dbReference type="Proteomes" id="UP000698800"/>
    </source>
</evidence>
<protein>
    <submittedName>
        <fullName evidence="3">Uncharacterized protein</fullName>
    </submittedName>
</protein>
<dbReference type="EMBL" id="JAGHQL010000135">
    <property type="protein sequence ID" value="KAH0537647.1"/>
    <property type="molecule type" value="Genomic_DNA"/>
</dbReference>
<keyword evidence="2" id="KW-1133">Transmembrane helix</keyword>
<feature type="region of interest" description="Disordered" evidence="1">
    <location>
        <begin position="1"/>
        <end position="100"/>
    </location>
</feature>
<proteinExistence type="predicted"/>
<dbReference type="OrthoDB" id="10512537at2759"/>